<keyword evidence="1" id="KW-0472">Membrane</keyword>
<dbReference type="InterPro" id="IPR036259">
    <property type="entry name" value="MFS_trans_sf"/>
</dbReference>
<proteinExistence type="predicted"/>
<reference evidence="3" key="1">
    <citation type="submission" date="2016-04" db="EMBL/GenBank/DDBJ databases">
        <authorList>
            <person name="Chen S.-C."/>
            <person name="Lai M.-C."/>
        </authorList>
    </citation>
    <scope>NUCLEOTIDE SEQUENCE [LARGE SCALE GENOMIC DNA]</scope>
    <source>
        <strain evidence="3">AB14</strain>
    </source>
</reference>
<feature type="transmembrane region" description="Helical" evidence="1">
    <location>
        <begin position="365"/>
        <end position="386"/>
    </location>
</feature>
<feature type="transmembrane region" description="Helical" evidence="1">
    <location>
        <begin position="12"/>
        <end position="35"/>
    </location>
</feature>
<dbReference type="GO" id="GO:0022857">
    <property type="term" value="F:transmembrane transporter activity"/>
    <property type="evidence" value="ECO:0007669"/>
    <property type="project" value="InterPro"/>
</dbReference>
<evidence type="ECO:0000313" key="2">
    <source>
        <dbReference type="EMBL" id="OLZ39920.1"/>
    </source>
</evidence>
<feature type="transmembrane region" description="Helical" evidence="1">
    <location>
        <begin position="398"/>
        <end position="421"/>
    </location>
</feature>
<comment type="caution">
    <text evidence="2">The sequence shown here is derived from an EMBL/GenBank/DDBJ whole genome shotgun (WGS) entry which is preliminary data.</text>
</comment>
<dbReference type="PANTHER" id="PTHR23530:SF1">
    <property type="entry name" value="PERMEASE, MAJOR FACILITATOR SUPERFAMILY-RELATED"/>
    <property type="match status" value="1"/>
</dbReference>
<dbReference type="RefSeq" id="WP_076143341.1">
    <property type="nucleotide sequence ID" value="NZ_LWLN01000001.1"/>
</dbReference>
<evidence type="ECO:0000256" key="1">
    <source>
        <dbReference type="SAM" id="Phobius"/>
    </source>
</evidence>
<feature type="transmembrane region" description="Helical" evidence="1">
    <location>
        <begin position="269"/>
        <end position="294"/>
    </location>
</feature>
<feature type="transmembrane region" description="Helical" evidence="1">
    <location>
        <begin position="73"/>
        <end position="92"/>
    </location>
</feature>
<protein>
    <submittedName>
        <fullName evidence="2">MFS transporter</fullName>
    </submittedName>
</protein>
<sequence length="431" mass="44785">MSRARGGRSVAIAYYLYRTADSVGFIWPVFTLFLLWNDLTYAQIGTLSAISAVLVVSLEIPTGYVADRYGRRLVLGAGLLAMAASTAGFVVADTFLEFAALYALWALSMALQSGTGDAWLYDALGGDRAADEPSEPRGFTRVRGRGGAVHQWTSAVTMIGGGFLYIVHPTYPFVASALLNAAGVLVVLAMPRNAQFEGSTANSGEANERIGVFESLSVLATRLAVPPIRAFVAYAALFFGIVHAADTYVQPITIDVLRARVGGTLETVAVAGIAVRSEALLGVVYAGFAAVAAVGSYHAETVRRRVGLRHALRWLPVCVAASFLLPLAVPLLAVPVFFGMKGGEALSKPLVAQFLNDRIPDAGRATVLSAVSMGYALVRAPLLPLAGVVADRATPTGAVAALGGGFLAVAAVGFLLASPLADATPGAPSEG</sequence>
<keyword evidence="1" id="KW-1133">Transmembrane helix</keyword>
<feature type="transmembrane region" description="Helical" evidence="1">
    <location>
        <begin position="41"/>
        <end position="61"/>
    </location>
</feature>
<accession>A0A1S8AT31</accession>
<dbReference type="STRING" id="301967.A6E15_02510"/>
<dbReference type="OrthoDB" id="85689at2157"/>
<organism evidence="2 3">
    <name type="scientific">Natrinema saccharevitans</name>
    <dbReference type="NCBI Taxonomy" id="301967"/>
    <lineage>
        <taxon>Archaea</taxon>
        <taxon>Methanobacteriati</taxon>
        <taxon>Methanobacteriota</taxon>
        <taxon>Stenosarchaea group</taxon>
        <taxon>Halobacteria</taxon>
        <taxon>Halobacteriales</taxon>
        <taxon>Natrialbaceae</taxon>
        <taxon>Natrinema</taxon>
    </lineage>
</organism>
<name>A0A1S8AT31_9EURY</name>
<dbReference type="AlphaFoldDB" id="A0A1S8AT31"/>
<feature type="transmembrane region" description="Helical" evidence="1">
    <location>
        <begin position="314"/>
        <end position="338"/>
    </location>
</feature>
<feature type="transmembrane region" description="Helical" evidence="1">
    <location>
        <begin position="173"/>
        <end position="190"/>
    </location>
</feature>
<dbReference type="SUPFAM" id="SSF103473">
    <property type="entry name" value="MFS general substrate transporter"/>
    <property type="match status" value="1"/>
</dbReference>
<dbReference type="Proteomes" id="UP000189370">
    <property type="component" value="Unassembled WGS sequence"/>
</dbReference>
<dbReference type="PANTHER" id="PTHR23530">
    <property type="entry name" value="TRANSPORT PROTEIN-RELATED"/>
    <property type="match status" value="1"/>
</dbReference>
<keyword evidence="3" id="KW-1185">Reference proteome</keyword>
<dbReference type="Gene3D" id="1.20.1250.20">
    <property type="entry name" value="MFS general substrate transporter like domains"/>
    <property type="match status" value="1"/>
</dbReference>
<keyword evidence="1" id="KW-0812">Transmembrane</keyword>
<dbReference type="InterPro" id="IPR053160">
    <property type="entry name" value="MFS_DHA3_Transporter"/>
</dbReference>
<evidence type="ECO:0000313" key="3">
    <source>
        <dbReference type="Proteomes" id="UP000189370"/>
    </source>
</evidence>
<dbReference type="InterPro" id="IPR011701">
    <property type="entry name" value="MFS"/>
</dbReference>
<gene>
    <name evidence="2" type="ORF">A6E15_02510</name>
</gene>
<feature type="transmembrane region" description="Helical" evidence="1">
    <location>
        <begin position="231"/>
        <end position="249"/>
    </location>
</feature>
<dbReference type="EMBL" id="LWLN01000001">
    <property type="protein sequence ID" value="OLZ39920.1"/>
    <property type="molecule type" value="Genomic_DNA"/>
</dbReference>
<dbReference type="Pfam" id="PF07690">
    <property type="entry name" value="MFS_1"/>
    <property type="match status" value="1"/>
</dbReference>